<dbReference type="SMART" id="SM00382">
    <property type="entry name" value="AAA"/>
    <property type="match status" value="1"/>
</dbReference>
<evidence type="ECO:0000256" key="2">
    <source>
        <dbReference type="ARBA" id="ARBA00022840"/>
    </source>
</evidence>
<dbReference type="Pfam" id="PF13538">
    <property type="entry name" value="UvrD_C_2"/>
    <property type="match status" value="1"/>
</dbReference>
<evidence type="ECO:0000259" key="3">
    <source>
        <dbReference type="SMART" id="SM00382"/>
    </source>
</evidence>
<dbReference type="CDD" id="cd18809">
    <property type="entry name" value="SF1_C_RecD"/>
    <property type="match status" value="1"/>
</dbReference>
<dbReference type="PANTHER" id="PTHR43788">
    <property type="entry name" value="DNA2/NAM7 HELICASE FAMILY MEMBER"/>
    <property type="match status" value="1"/>
</dbReference>
<dbReference type="InterPro" id="IPR027785">
    <property type="entry name" value="UvrD-like_helicase_C"/>
</dbReference>
<gene>
    <name evidence="4" type="ORF">JBL43_10170</name>
</gene>
<dbReference type="SUPFAM" id="SSF52540">
    <property type="entry name" value="P-loop containing nucleoside triphosphate hydrolases"/>
    <property type="match status" value="2"/>
</dbReference>
<proteinExistence type="predicted"/>
<evidence type="ECO:0000313" key="4">
    <source>
        <dbReference type="EMBL" id="MBJ2174603.1"/>
    </source>
</evidence>
<dbReference type="InterPro" id="IPR050534">
    <property type="entry name" value="Coronavir_polyprotein_1ab"/>
</dbReference>
<comment type="caution">
    <text evidence="4">The sequence shown here is derived from an EMBL/GenBank/DDBJ whole genome shotgun (WGS) entry which is preliminary data.</text>
</comment>
<keyword evidence="1" id="KW-0547">Nucleotide-binding</keyword>
<accession>A0ABS0WRV2</accession>
<reference evidence="4 5" key="1">
    <citation type="submission" date="2020-12" db="EMBL/GenBank/DDBJ databases">
        <title>Aureibaculum luteum sp. nov. and Aureibaculum flavum sp. nov., novel members of the family Flavobacteriaceae isolated from Antarctic intertidal sediments.</title>
        <authorList>
            <person name="He X."/>
            <person name="Zhang X."/>
        </authorList>
    </citation>
    <scope>NUCLEOTIDE SEQUENCE [LARGE SCALE GENOMIC DNA]</scope>
    <source>
        <strain evidence="4 5">A20</strain>
    </source>
</reference>
<evidence type="ECO:0000256" key="1">
    <source>
        <dbReference type="ARBA" id="ARBA00022741"/>
    </source>
</evidence>
<evidence type="ECO:0000313" key="5">
    <source>
        <dbReference type="Proteomes" id="UP000623301"/>
    </source>
</evidence>
<feature type="domain" description="AAA+ ATPase" evidence="3">
    <location>
        <begin position="40"/>
        <end position="196"/>
    </location>
</feature>
<dbReference type="EMBL" id="JAEHFJ010000004">
    <property type="protein sequence ID" value="MBJ2174603.1"/>
    <property type="molecule type" value="Genomic_DNA"/>
</dbReference>
<name>A0ABS0WRV2_9FLAO</name>
<dbReference type="RefSeq" id="WP_198841333.1">
    <property type="nucleotide sequence ID" value="NZ_JAEHFJ010000004.1"/>
</dbReference>
<organism evidence="4 5">
    <name type="scientific">Aureibaculum flavum</name>
    <dbReference type="NCBI Taxonomy" id="2795986"/>
    <lineage>
        <taxon>Bacteria</taxon>
        <taxon>Pseudomonadati</taxon>
        <taxon>Bacteroidota</taxon>
        <taxon>Flavobacteriia</taxon>
        <taxon>Flavobacteriales</taxon>
        <taxon>Flavobacteriaceae</taxon>
        <taxon>Aureibaculum</taxon>
    </lineage>
</organism>
<keyword evidence="5" id="KW-1185">Reference proteome</keyword>
<dbReference type="Pfam" id="PF13604">
    <property type="entry name" value="AAA_30"/>
    <property type="match status" value="1"/>
</dbReference>
<sequence>MISTPLDFYKVLKSKFPFTPTSIQDSLLHKLSAYIFDKDRNTIFLLKGYAGTGKTTTMSTLVNNMWQVGMKSVLLAPTGRAAKVISNYSKKKAFTIHKKIYHPKKASNGGVAFTLQQNKHTNTIFIIDEASMIPDNAGNVKFSDQASLLDDLISYVYSGKNCKIIFVGDTAQLPPVKLELSPALKAETLEINYNKSVIEIELNEVMRQHQDSGILENATNIRGLLSHGDFENFTFNLNFPDIIRLTDGYDIQDAITVAYDSSGVEDTAFIVRSNKRANQYNEQIRSAIRGQENEIATGDFIMVVKNNYFWLEDNAEAGFIANGDICEILRISDYKDLYGFRFAGVTVRMIDYPDQQPFETVVLLDTLSSESPSLTYDEYNTLYQEVSKDYVDEKSAYKRLLAVKSNIYFNALQIKFSYAMTCHKSQGGQWKTVFLEQPYLPEGPSLAYYRWLYTAITRAQEKLYLIGFKDECFEE</sequence>
<dbReference type="Gene3D" id="3.40.50.300">
    <property type="entry name" value="P-loop containing nucleotide triphosphate hydrolases"/>
    <property type="match status" value="2"/>
</dbReference>
<dbReference type="PANTHER" id="PTHR43788:SF6">
    <property type="entry name" value="DNA HELICASE B"/>
    <property type="match status" value="1"/>
</dbReference>
<protein>
    <submittedName>
        <fullName evidence="4">AAA family ATPase</fullName>
    </submittedName>
</protein>
<dbReference type="InterPro" id="IPR003593">
    <property type="entry name" value="AAA+_ATPase"/>
</dbReference>
<dbReference type="InterPro" id="IPR027417">
    <property type="entry name" value="P-loop_NTPase"/>
</dbReference>
<keyword evidence="2" id="KW-0067">ATP-binding</keyword>
<dbReference type="Proteomes" id="UP000623301">
    <property type="component" value="Unassembled WGS sequence"/>
</dbReference>
<dbReference type="CDD" id="cd17933">
    <property type="entry name" value="DEXSc_RecD-like"/>
    <property type="match status" value="1"/>
</dbReference>